<sequence>MDDETDLHIQLAYDVASSALEEANAANDLLVILLQAVMATQPEATNRFHQAVHDALNSTELIRSDAFENNARRLCGLIDGSCPTPYFNSLFPRSSGAPNQPKRPTLKVVQKLEPKPK</sequence>
<reference evidence="2" key="1">
    <citation type="journal article" date="2008" name="Genomics">
        <title>Large-insert genome analysis technology detects structural variation in Pseudomonas aeruginosa clinical strains from cystic fibrosis patients.</title>
        <authorList>
            <person name="Hayden H.S."/>
            <person name="Gillett W."/>
            <person name="Saenphimmachak C."/>
            <person name="Lim R."/>
            <person name="Zhou Y."/>
            <person name="Jacobs M.A."/>
            <person name="Chang J."/>
            <person name="Rohmer L."/>
            <person name="D'Argenio D.A."/>
            <person name="Palmieri A."/>
            <person name="Levy R."/>
            <person name="Haugen E."/>
            <person name="Wong G.K."/>
            <person name="Brittnacher M.J."/>
            <person name="Burns J.L."/>
            <person name="Miller S.I."/>
            <person name="Olson M.V."/>
            <person name="Kaul R."/>
        </authorList>
    </citation>
    <scope>NUCLEOTIDE SEQUENCE</scope>
    <source>
        <strain evidence="2">PACS10223</strain>
        <strain evidence="3">PACS458</strain>
    </source>
</reference>
<dbReference type="RefSeq" id="WP_015648948.1">
    <property type="nucleotide sequence ID" value="NZ_CBDDSG010000001.1"/>
</dbReference>
<name>B3G167_PSEAI</name>
<evidence type="ECO:0000313" key="2">
    <source>
        <dbReference type="EMBL" id="ACD38811.1"/>
    </source>
</evidence>
<organism evidence="2">
    <name type="scientific">Pseudomonas aeruginosa</name>
    <dbReference type="NCBI Taxonomy" id="287"/>
    <lineage>
        <taxon>Bacteria</taxon>
        <taxon>Pseudomonadati</taxon>
        <taxon>Pseudomonadota</taxon>
        <taxon>Gammaproteobacteria</taxon>
        <taxon>Pseudomonadales</taxon>
        <taxon>Pseudomonadaceae</taxon>
        <taxon>Pseudomonas</taxon>
    </lineage>
</organism>
<protein>
    <submittedName>
        <fullName evidence="2">Uncharacterized protein</fullName>
    </submittedName>
</protein>
<dbReference type="AlphaFoldDB" id="B3G167"/>
<feature type="region of interest" description="Disordered" evidence="1">
    <location>
        <begin position="93"/>
        <end position="117"/>
    </location>
</feature>
<dbReference type="EMBL" id="EU595742">
    <property type="protein sequence ID" value="ACD38888.1"/>
    <property type="molecule type" value="Genomic_DNA"/>
</dbReference>
<evidence type="ECO:0000256" key="1">
    <source>
        <dbReference type="SAM" id="MobiDB-lite"/>
    </source>
</evidence>
<gene>
    <name evidence="2" type="ORF">PACL_0563</name>
    <name evidence="3" type="ORF">PACL_0630</name>
</gene>
<accession>B3G167</accession>
<evidence type="ECO:0000313" key="3">
    <source>
        <dbReference type="EMBL" id="ACD38888.1"/>
    </source>
</evidence>
<dbReference type="PATRIC" id="fig|287.2010.peg.1260"/>
<proteinExistence type="predicted"/>
<dbReference type="EMBL" id="EU595740">
    <property type="protein sequence ID" value="ACD38811.1"/>
    <property type="molecule type" value="Genomic_DNA"/>
</dbReference>